<keyword evidence="3" id="KW-1185">Reference proteome</keyword>
<evidence type="ECO:0000313" key="3">
    <source>
        <dbReference type="Proteomes" id="UP000630923"/>
    </source>
</evidence>
<comment type="caution">
    <text evidence="2">The sequence shown here is derived from an EMBL/GenBank/DDBJ whole genome shotgun (WGS) entry which is preliminary data.</text>
</comment>
<feature type="region of interest" description="Disordered" evidence="1">
    <location>
        <begin position="1"/>
        <end position="119"/>
    </location>
</feature>
<dbReference type="Proteomes" id="UP000630923">
    <property type="component" value="Unassembled WGS sequence"/>
</dbReference>
<evidence type="ECO:0000256" key="1">
    <source>
        <dbReference type="SAM" id="MobiDB-lite"/>
    </source>
</evidence>
<name>A0A919ALL6_9PROT</name>
<gene>
    <name evidence="2" type="ORF">GCM10017044_05560</name>
</gene>
<sequence>MDVKNNSGALQAQLQAQLDQQQRQQVRQQPIQDQRAQDIASRGQLPDTVRDPFGQTKPPAKSERGTDLSSQAEVEDAKKRVASFTTGGAGTSEAPFGRLSQQRDDGRDVPLGSIIDIRV</sequence>
<reference evidence="2" key="2">
    <citation type="submission" date="2020-09" db="EMBL/GenBank/DDBJ databases">
        <authorList>
            <person name="Sun Q."/>
            <person name="Kim S."/>
        </authorList>
    </citation>
    <scope>NUCLEOTIDE SEQUENCE</scope>
    <source>
        <strain evidence="2">KCTC 42590</strain>
    </source>
</reference>
<feature type="compositionally biased region" description="Low complexity" evidence="1">
    <location>
        <begin position="10"/>
        <end position="38"/>
    </location>
</feature>
<dbReference type="RefSeq" id="WP_191250023.1">
    <property type="nucleotide sequence ID" value="NZ_BNCI01000001.1"/>
</dbReference>
<dbReference type="EMBL" id="BNCI01000001">
    <property type="protein sequence ID" value="GHF14359.1"/>
    <property type="molecule type" value="Genomic_DNA"/>
</dbReference>
<organism evidence="2 3">
    <name type="scientific">Kordiimonas sediminis</name>
    <dbReference type="NCBI Taxonomy" id="1735581"/>
    <lineage>
        <taxon>Bacteria</taxon>
        <taxon>Pseudomonadati</taxon>
        <taxon>Pseudomonadota</taxon>
        <taxon>Alphaproteobacteria</taxon>
        <taxon>Kordiimonadales</taxon>
        <taxon>Kordiimonadaceae</taxon>
        <taxon>Kordiimonas</taxon>
    </lineage>
</organism>
<proteinExistence type="predicted"/>
<accession>A0A919ALL6</accession>
<protein>
    <submittedName>
        <fullName evidence="2">Uncharacterized protein</fullName>
    </submittedName>
</protein>
<dbReference type="AlphaFoldDB" id="A0A919ALL6"/>
<reference evidence="2" key="1">
    <citation type="journal article" date="2014" name="Int. J. Syst. Evol. Microbiol.">
        <title>Complete genome sequence of Corynebacterium casei LMG S-19264T (=DSM 44701T), isolated from a smear-ripened cheese.</title>
        <authorList>
            <consortium name="US DOE Joint Genome Institute (JGI-PGF)"/>
            <person name="Walter F."/>
            <person name="Albersmeier A."/>
            <person name="Kalinowski J."/>
            <person name="Ruckert C."/>
        </authorList>
    </citation>
    <scope>NUCLEOTIDE SEQUENCE</scope>
    <source>
        <strain evidence="2">KCTC 42590</strain>
    </source>
</reference>
<evidence type="ECO:0000313" key="2">
    <source>
        <dbReference type="EMBL" id="GHF14359.1"/>
    </source>
</evidence>